<dbReference type="EMBL" id="JANYMP010000049">
    <property type="protein sequence ID" value="MCS7484597.1"/>
    <property type="molecule type" value="Genomic_DNA"/>
</dbReference>
<evidence type="ECO:0000256" key="1">
    <source>
        <dbReference type="SAM" id="Phobius"/>
    </source>
</evidence>
<sequence>MSNNGHSEHASADGADSIERFWDDWRTERRDSGVTMDSVATRSGISKTVLYELGKPGKKAFLAEETLVQTLLALIKLPESRRHDELARYRLLLAAHTKTGEPPLDSRPSWRRLWLTAAAASVIAAAAGVAAALLLRSPTAPPAEVPYAAISVQNMVALGENDLRPDSTSVYLSSKRVSRCASAAKNCKVADTEMDTGTLLVATCQATGDELVNYNLDSTSSDNPHRARSNRWYEVRLPDGRTGSINEVYVHPRDRGGLGLSTCS</sequence>
<comment type="caution">
    <text evidence="2">The sequence shown here is derived from an EMBL/GenBank/DDBJ whole genome shotgun (WGS) entry which is preliminary data.</text>
</comment>
<dbReference type="RefSeq" id="WP_259630042.1">
    <property type="nucleotide sequence ID" value="NZ_JANYMP010000049.1"/>
</dbReference>
<keyword evidence="1" id="KW-0472">Membrane</keyword>
<reference evidence="2" key="1">
    <citation type="submission" date="2022-08" db="EMBL/GenBank/DDBJ databases">
        <authorList>
            <person name="Tistechok S."/>
            <person name="Samborskyy M."/>
            <person name="Roman I."/>
        </authorList>
    </citation>
    <scope>NUCLEOTIDE SEQUENCE</scope>
    <source>
        <strain evidence="2">DSM 103496</strain>
    </source>
</reference>
<evidence type="ECO:0000313" key="3">
    <source>
        <dbReference type="Proteomes" id="UP001141259"/>
    </source>
</evidence>
<dbReference type="AlphaFoldDB" id="A0A9X2VYM9"/>
<proteinExistence type="predicted"/>
<feature type="transmembrane region" description="Helical" evidence="1">
    <location>
        <begin position="113"/>
        <end position="135"/>
    </location>
</feature>
<keyword evidence="1" id="KW-0812">Transmembrane</keyword>
<evidence type="ECO:0008006" key="4">
    <source>
        <dbReference type="Google" id="ProtNLM"/>
    </source>
</evidence>
<accession>A0A9X2VYM9</accession>
<gene>
    <name evidence="2" type="ORF">NZH93_47875</name>
</gene>
<keyword evidence="3" id="KW-1185">Reference proteome</keyword>
<organism evidence="2 3">
    <name type="scientific">Umezawaea endophytica</name>
    <dbReference type="NCBI Taxonomy" id="1654476"/>
    <lineage>
        <taxon>Bacteria</taxon>
        <taxon>Bacillati</taxon>
        <taxon>Actinomycetota</taxon>
        <taxon>Actinomycetes</taxon>
        <taxon>Pseudonocardiales</taxon>
        <taxon>Pseudonocardiaceae</taxon>
        <taxon>Umezawaea</taxon>
    </lineage>
</organism>
<dbReference type="Proteomes" id="UP001141259">
    <property type="component" value="Unassembled WGS sequence"/>
</dbReference>
<protein>
    <recommendedName>
        <fullName evidence="4">Helix-turn-helix protein</fullName>
    </recommendedName>
</protein>
<name>A0A9X2VYM9_9PSEU</name>
<evidence type="ECO:0000313" key="2">
    <source>
        <dbReference type="EMBL" id="MCS7484597.1"/>
    </source>
</evidence>
<keyword evidence="1" id="KW-1133">Transmembrane helix</keyword>